<evidence type="ECO:0000313" key="3">
    <source>
        <dbReference type="EMBL" id="DAD43508.1"/>
    </source>
</evidence>
<evidence type="ECO:0000313" key="4">
    <source>
        <dbReference type="Proteomes" id="UP000607653"/>
    </source>
</evidence>
<evidence type="ECO:0000259" key="2">
    <source>
        <dbReference type="Pfam" id="PF22936"/>
    </source>
</evidence>
<keyword evidence="4" id="KW-1185">Reference proteome</keyword>
<proteinExistence type="predicted"/>
<evidence type="ECO:0008006" key="5">
    <source>
        <dbReference type="Google" id="ProtNLM"/>
    </source>
</evidence>
<feature type="domain" description="GAG-pre-integrase" evidence="1">
    <location>
        <begin position="100"/>
        <end position="156"/>
    </location>
</feature>
<dbReference type="InterPro" id="IPR025724">
    <property type="entry name" value="GAG-pre-integrase_dom"/>
</dbReference>
<name>A0A822ZNZ1_NELNU</name>
<evidence type="ECO:0000259" key="1">
    <source>
        <dbReference type="Pfam" id="PF13976"/>
    </source>
</evidence>
<dbReference type="Pfam" id="PF22936">
    <property type="entry name" value="Pol_BBD"/>
    <property type="match status" value="1"/>
</dbReference>
<protein>
    <recommendedName>
        <fullName evidence="5">GAG-pre-integrase domain-containing protein</fullName>
    </recommendedName>
</protein>
<gene>
    <name evidence="3" type="ORF">HUJ06_001738</name>
</gene>
<dbReference type="Proteomes" id="UP000607653">
    <property type="component" value="Unassembled WGS sequence"/>
</dbReference>
<dbReference type="EMBL" id="DUZY01000006">
    <property type="protein sequence ID" value="DAD43508.1"/>
    <property type="molecule type" value="Genomic_DNA"/>
</dbReference>
<organism evidence="3 4">
    <name type="scientific">Nelumbo nucifera</name>
    <name type="common">Sacred lotus</name>
    <dbReference type="NCBI Taxonomy" id="4432"/>
    <lineage>
        <taxon>Eukaryota</taxon>
        <taxon>Viridiplantae</taxon>
        <taxon>Streptophyta</taxon>
        <taxon>Embryophyta</taxon>
        <taxon>Tracheophyta</taxon>
        <taxon>Spermatophyta</taxon>
        <taxon>Magnoliopsida</taxon>
        <taxon>Proteales</taxon>
        <taxon>Nelumbonaceae</taxon>
        <taxon>Nelumbo</taxon>
    </lineage>
</organism>
<feature type="domain" description="Retrovirus-related Pol polyprotein from transposon TNT 1-94-like beta-barrel" evidence="2">
    <location>
        <begin position="12"/>
        <end position="68"/>
    </location>
</feature>
<sequence length="206" mass="22956">MTLDFSNLQASQEYTGSEKVQVGNGSGLAINHVGRSTLTFDNQSFLFTNILHVPSISKNLVSVSQFTRDNNLIVEFHSSHFVVKDPITGKEAIRGPNVNGLYQFPSSSNGTPCCSSQVLTACASTSQWHARLGHPSLEIVRRVLSSFSYRPIPSANSRVQTQDPCFSRQRSQAHYLSRFLIQAPCSSRRWTQAHYRSTNLLQTFCL</sequence>
<dbReference type="InterPro" id="IPR054722">
    <property type="entry name" value="PolX-like_BBD"/>
</dbReference>
<reference evidence="3 4" key="1">
    <citation type="journal article" date="2020" name="Mol. Biol. Evol.">
        <title>Distinct Expression and Methylation Patterns for Genes with Different Fates following a Single Whole-Genome Duplication in Flowering Plants.</title>
        <authorList>
            <person name="Shi T."/>
            <person name="Rahmani R.S."/>
            <person name="Gugger P.F."/>
            <person name="Wang M."/>
            <person name="Li H."/>
            <person name="Zhang Y."/>
            <person name="Li Z."/>
            <person name="Wang Q."/>
            <person name="Van de Peer Y."/>
            <person name="Marchal K."/>
            <person name="Chen J."/>
        </authorList>
    </citation>
    <scope>NUCLEOTIDE SEQUENCE [LARGE SCALE GENOMIC DNA]</scope>
    <source>
        <tissue evidence="3">Leaf</tissue>
    </source>
</reference>
<comment type="caution">
    <text evidence="3">The sequence shown here is derived from an EMBL/GenBank/DDBJ whole genome shotgun (WGS) entry which is preliminary data.</text>
</comment>
<dbReference type="AlphaFoldDB" id="A0A822ZNZ1"/>
<accession>A0A822ZNZ1</accession>
<dbReference type="Pfam" id="PF13976">
    <property type="entry name" value="gag_pre-integrs"/>
    <property type="match status" value="1"/>
</dbReference>